<keyword evidence="2" id="KW-1185">Reference proteome</keyword>
<protein>
    <submittedName>
        <fullName evidence="1">Uncharacterized protein</fullName>
    </submittedName>
</protein>
<dbReference type="Proteomes" id="UP000475862">
    <property type="component" value="Unassembled WGS sequence"/>
</dbReference>
<evidence type="ECO:0000313" key="2">
    <source>
        <dbReference type="Proteomes" id="UP000475862"/>
    </source>
</evidence>
<dbReference type="EMBL" id="VYZN01000034">
    <property type="protein sequence ID" value="KAE9533525.1"/>
    <property type="molecule type" value="Genomic_DNA"/>
</dbReference>
<gene>
    <name evidence="1" type="ORF">AGLY_009163</name>
</gene>
<comment type="caution">
    <text evidence="1">The sequence shown here is derived from an EMBL/GenBank/DDBJ whole genome shotgun (WGS) entry which is preliminary data.</text>
</comment>
<accession>A0A6G0TIX5</accession>
<sequence>MEIFINTAKILLTFGLCMLSKKLCDKQLSTENEKVCFLPHLSRIMNKIKPIIVVYYVDCWYKHVHTSMPFGTSKLVEQTQLSISKHLNCNANKIYYLNNLKCYIFGSFGQNYFLFDRRLNNLSLPKGLKLLCERKNLTYVRLCRSCEGTYDRPPRIVSSYTRVTDTISLLTLDLLPILPSHMNLFNELITFFKEIIKIKY</sequence>
<evidence type="ECO:0000313" key="1">
    <source>
        <dbReference type="EMBL" id="KAE9533525.1"/>
    </source>
</evidence>
<name>A0A6G0TIX5_APHGL</name>
<reference evidence="1 2" key="1">
    <citation type="submission" date="2019-08" db="EMBL/GenBank/DDBJ databases">
        <title>The genome of the soybean aphid Biotype 1, its phylome, world population structure and adaptation to the North American continent.</title>
        <authorList>
            <person name="Giordano R."/>
            <person name="Donthu R.K."/>
            <person name="Hernandez A.G."/>
            <person name="Wright C.L."/>
            <person name="Zimin A.V."/>
        </authorList>
    </citation>
    <scope>NUCLEOTIDE SEQUENCE [LARGE SCALE GENOMIC DNA]</scope>
    <source>
        <tissue evidence="1">Whole aphids</tissue>
    </source>
</reference>
<proteinExistence type="predicted"/>
<organism evidence="1 2">
    <name type="scientific">Aphis glycines</name>
    <name type="common">Soybean aphid</name>
    <dbReference type="NCBI Taxonomy" id="307491"/>
    <lineage>
        <taxon>Eukaryota</taxon>
        <taxon>Metazoa</taxon>
        <taxon>Ecdysozoa</taxon>
        <taxon>Arthropoda</taxon>
        <taxon>Hexapoda</taxon>
        <taxon>Insecta</taxon>
        <taxon>Pterygota</taxon>
        <taxon>Neoptera</taxon>
        <taxon>Paraneoptera</taxon>
        <taxon>Hemiptera</taxon>
        <taxon>Sternorrhyncha</taxon>
        <taxon>Aphidomorpha</taxon>
        <taxon>Aphidoidea</taxon>
        <taxon>Aphididae</taxon>
        <taxon>Aphidini</taxon>
        <taxon>Aphis</taxon>
        <taxon>Aphis</taxon>
    </lineage>
</organism>
<dbReference type="AlphaFoldDB" id="A0A6G0TIX5"/>